<keyword evidence="9" id="KW-1185">Reference proteome</keyword>
<proteinExistence type="inferred from homology"/>
<evidence type="ECO:0000256" key="6">
    <source>
        <dbReference type="SAM" id="Phobius"/>
    </source>
</evidence>
<evidence type="ECO:0000256" key="4">
    <source>
        <dbReference type="ARBA" id="ARBA00022989"/>
    </source>
</evidence>
<dbReference type="Pfam" id="PF04138">
    <property type="entry name" value="GtrA_DPMS_TM"/>
    <property type="match status" value="1"/>
</dbReference>
<dbReference type="STRING" id="1561.NPD11_2042"/>
<sequence length="139" mass="15946">MKALIDKILKIFLSKEFILFVIIGVINTFNGVIFSMIYSKFLDANLAFVVGYISGLFISYILNSYVTFKEKLEFSKFIKFAISYIPNFIIQNIVVLVVFNIMGLNKLIAYILAAIIGVPVTFILMKFFAFKEKEKNKIN</sequence>
<comment type="subcellular location">
    <subcellularLocation>
        <location evidence="1">Membrane</location>
        <topology evidence="1">Multi-pass membrane protein</topology>
    </subcellularLocation>
</comment>
<dbReference type="GO" id="GO:0005886">
    <property type="term" value="C:plasma membrane"/>
    <property type="evidence" value="ECO:0007669"/>
    <property type="project" value="TreeGrafter"/>
</dbReference>
<dbReference type="EMBL" id="CP006905">
    <property type="protein sequence ID" value="AIY83517.1"/>
    <property type="molecule type" value="Genomic_DNA"/>
</dbReference>
<evidence type="ECO:0000313" key="8">
    <source>
        <dbReference type="EMBL" id="AIY83517.1"/>
    </source>
</evidence>
<feature type="transmembrane region" description="Helical" evidence="6">
    <location>
        <begin position="80"/>
        <end position="101"/>
    </location>
</feature>
<dbReference type="RefSeq" id="WP_039312100.1">
    <property type="nucleotide sequence ID" value="NZ_CP006905.1"/>
</dbReference>
<evidence type="ECO:0000313" key="9">
    <source>
        <dbReference type="Proteomes" id="UP000030635"/>
    </source>
</evidence>
<keyword evidence="4 6" id="KW-1133">Transmembrane helix</keyword>
<dbReference type="InterPro" id="IPR051401">
    <property type="entry name" value="GtrA_CellWall_Glycosyl"/>
</dbReference>
<evidence type="ECO:0000259" key="7">
    <source>
        <dbReference type="Pfam" id="PF04138"/>
    </source>
</evidence>
<keyword evidence="3 6" id="KW-0812">Transmembrane</keyword>
<dbReference type="InterPro" id="IPR007267">
    <property type="entry name" value="GtrA_DPMS_TM"/>
</dbReference>
<gene>
    <name evidence="8" type="ORF">U729_949</name>
</gene>
<dbReference type="PANTHER" id="PTHR38459:SF1">
    <property type="entry name" value="PROPHAGE BACTOPRENOL-LINKED GLUCOSE TRANSLOCASE HOMOLOG"/>
    <property type="match status" value="1"/>
</dbReference>
<dbReference type="AlphaFoldDB" id="A0A0A7FV66"/>
<feature type="transmembrane region" description="Helical" evidence="6">
    <location>
        <begin position="44"/>
        <end position="68"/>
    </location>
</feature>
<evidence type="ECO:0000256" key="5">
    <source>
        <dbReference type="ARBA" id="ARBA00023136"/>
    </source>
</evidence>
<dbReference type="GO" id="GO:0000271">
    <property type="term" value="P:polysaccharide biosynthetic process"/>
    <property type="evidence" value="ECO:0007669"/>
    <property type="project" value="InterPro"/>
</dbReference>
<dbReference type="KEGG" id="cbv:U729_949"/>
<dbReference type="eggNOG" id="ENOG50335MG">
    <property type="taxonomic scope" value="Bacteria"/>
</dbReference>
<dbReference type="HOGENOM" id="CLU_083873_4_1_9"/>
<feature type="domain" description="GtrA/DPMS transmembrane" evidence="7">
    <location>
        <begin position="20"/>
        <end position="130"/>
    </location>
</feature>
<reference evidence="8 9" key="1">
    <citation type="journal article" date="2015" name="Infect. Genet. Evol.">
        <title>Genomic sequences of six botulinum neurotoxin-producing strains representing three clostridial species illustrate the mobility and diversity of botulinum neurotoxin genes.</title>
        <authorList>
            <person name="Smith T.J."/>
            <person name="Hill K.K."/>
            <person name="Xie G."/>
            <person name="Foley B.T."/>
            <person name="Williamson C.H."/>
            <person name="Foster J.T."/>
            <person name="Johnson S.L."/>
            <person name="Chertkov O."/>
            <person name="Teshima H."/>
            <person name="Gibbons H.S."/>
            <person name="Johnsky L.A."/>
            <person name="Karavis M.A."/>
            <person name="Smith L.A."/>
        </authorList>
    </citation>
    <scope>NUCLEOTIDE SEQUENCE [LARGE SCALE GENOMIC DNA]</scope>
    <source>
        <strain evidence="8">Sullivan</strain>
    </source>
</reference>
<feature type="transmembrane region" description="Helical" evidence="6">
    <location>
        <begin position="17"/>
        <end position="38"/>
    </location>
</feature>
<dbReference type="Proteomes" id="UP000030635">
    <property type="component" value="Chromosome"/>
</dbReference>
<dbReference type="OrthoDB" id="9794212at2"/>
<accession>A0A0A7FV66</accession>
<evidence type="ECO:0000256" key="1">
    <source>
        <dbReference type="ARBA" id="ARBA00004141"/>
    </source>
</evidence>
<evidence type="ECO:0000256" key="3">
    <source>
        <dbReference type="ARBA" id="ARBA00022692"/>
    </source>
</evidence>
<name>A0A0A7FV66_9CLOT</name>
<comment type="similarity">
    <text evidence="2">Belongs to the GtrA family.</text>
</comment>
<protein>
    <submittedName>
        <fullName evidence="8">GtrA-like family protein</fullName>
    </submittedName>
</protein>
<dbReference type="PANTHER" id="PTHR38459">
    <property type="entry name" value="PROPHAGE BACTOPRENOL-LINKED GLUCOSE TRANSLOCASE HOMOLOG"/>
    <property type="match status" value="1"/>
</dbReference>
<organism evidence="8 9">
    <name type="scientific">Clostridium baratii str. Sullivan</name>
    <dbReference type="NCBI Taxonomy" id="1415775"/>
    <lineage>
        <taxon>Bacteria</taxon>
        <taxon>Bacillati</taxon>
        <taxon>Bacillota</taxon>
        <taxon>Clostridia</taxon>
        <taxon>Eubacteriales</taxon>
        <taxon>Clostridiaceae</taxon>
        <taxon>Clostridium</taxon>
    </lineage>
</organism>
<keyword evidence="5 6" id="KW-0472">Membrane</keyword>
<evidence type="ECO:0000256" key="2">
    <source>
        <dbReference type="ARBA" id="ARBA00009399"/>
    </source>
</evidence>
<feature type="transmembrane region" description="Helical" evidence="6">
    <location>
        <begin position="107"/>
        <end position="129"/>
    </location>
</feature>